<dbReference type="Pfam" id="PF07883">
    <property type="entry name" value="Cupin_2"/>
    <property type="match status" value="1"/>
</dbReference>
<organism evidence="2 3">
    <name type="scientific">Streptomyces iconiensis</name>
    <dbReference type="NCBI Taxonomy" id="1384038"/>
    <lineage>
        <taxon>Bacteria</taxon>
        <taxon>Bacillati</taxon>
        <taxon>Actinomycetota</taxon>
        <taxon>Actinomycetes</taxon>
        <taxon>Kitasatosporales</taxon>
        <taxon>Streptomycetaceae</taxon>
        <taxon>Streptomyces</taxon>
    </lineage>
</organism>
<dbReference type="InterPro" id="IPR011051">
    <property type="entry name" value="RmlC_Cupin_sf"/>
</dbReference>
<evidence type="ECO:0000313" key="3">
    <source>
        <dbReference type="Proteomes" id="UP001214441"/>
    </source>
</evidence>
<proteinExistence type="predicted"/>
<comment type="caution">
    <text evidence="2">The sequence shown here is derived from an EMBL/GenBank/DDBJ whole genome shotgun (WGS) entry which is preliminary data.</text>
</comment>
<dbReference type="RefSeq" id="WP_274039718.1">
    <property type="nucleotide sequence ID" value="NZ_JANCPR020000001.1"/>
</dbReference>
<evidence type="ECO:0000259" key="1">
    <source>
        <dbReference type="Pfam" id="PF07883"/>
    </source>
</evidence>
<feature type="domain" description="Cupin type-2" evidence="1">
    <location>
        <begin position="50"/>
        <end position="112"/>
    </location>
</feature>
<dbReference type="EMBL" id="JANCPR020000001">
    <property type="protein sequence ID" value="MDJ1130607.1"/>
    <property type="molecule type" value="Genomic_DNA"/>
</dbReference>
<keyword evidence="3" id="KW-1185">Reference proteome</keyword>
<sequence>MTAVDMYTSMFRLGEDGAVLAQERRTTPDLEGWTMMTLHVERDEDAHPEVWEQHTQGDEVTCVLSGGVRVYLRDEADPRDPEGELVAHLGPGSAYVVPRGRWHRLELDGPSDIMAFTRVSGTQLERRTGW</sequence>
<dbReference type="Proteomes" id="UP001214441">
    <property type="component" value="Unassembled WGS sequence"/>
</dbReference>
<dbReference type="SUPFAM" id="SSF51182">
    <property type="entry name" value="RmlC-like cupins"/>
    <property type="match status" value="1"/>
</dbReference>
<name>A0ABT6ZNH0_9ACTN</name>
<reference evidence="2 3" key="1">
    <citation type="submission" date="2023-05" db="EMBL/GenBank/DDBJ databases">
        <title>Streptantibioticus silvisoli sp. nov., acidotolerant actinomycetes 1 from pine litter.</title>
        <authorList>
            <person name="Swiecimska M."/>
            <person name="Golinska P."/>
            <person name="Sangal V."/>
            <person name="Wachnowicz B."/>
            <person name="Goodfellow M."/>
        </authorList>
    </citation>
    <scope>NUCLEOTIDE SEQUENCE [LARGE SCALE GENOMIC DNA]</scope>
    <source>
        <strain evidence="2 3">DSM 42109</strain>
    </source>
</reference>
<evidence type="ECO:0000313" key="2">
    <source>
        <dbReference type="EMBL" id="MDJ1130607.1"/>
    </source>
</evidence>
<dbReference type="Gene3D" id="2.60.120.10">
    <property type="entry name" value="Jelly Rolls"/>
    <property type="match status" value="1"/>
</dbReference>
<dbReference type="InterPro" id="IPR013096">
    <property type="entry name" value="Cupin_2"/>
</dbReference>
<protein>
    <submittedName>
        <fullName evidence="2">Cupin domain-containing protein</fullName>
    </submittedName>
</protein>
<accession>A0ABT6ZNH0</accession>
<gene>
    <name evidence="2" type="ORF">NMN56_001310</name>
</gene>
<dbReference type="InterPro" id="IPR014710">
    <property type="entry name" value="RmlC-like_jellyroll"/>
</dbReference>